<dbReference type="PANTHER" id="PTHR43210">
    <property type="entry name" value="DETHIOBIOTIN SYNTHETASE"/>
    <property type="match status" value="1"/>
</dbReference>
<dbReference type="STRING" id="1230905.A0A1G4J6Z9"/>
<dbReference type="HAMAP" id="MF_00336">
    <property type="entry name" value="BioD"/>
    <property type="match status" value="1"/>
</dbReference>
<reference evidence="2" key="1">
    <citation type="submission" date="2016-03" db="EMBL/GenBank/DDBJ databases">
        <authorList>
            <person name="Devillers H."/>
        </authorList>
    </citation>
    <scope>NUCLEOTIDE SEQUENCE [LARGE SCALE GENOMIC DNA]</scope>
</reference>
<dbReference type="OrthoDB" id="425114at2759"/>
<sequence>MKQPIFFVTGTDTDVGKTFISSLLVGKWKANYWKPVQTGVECDTADSETIFQTLKQEIWKPKIWPPRYELLKPLSPYEAMKYEPAIDIKLSDFEIPEKSGLRPLVVEGAGGVAVPITKNRETTVDLIHELISKCDRPFFIIVVARSNLGTLNHTFLTLDYLRSGGLGEKVLGVIMNGEHNPGNLQVMKEFGVNILATVDYHKSLSKALLEIPLLDQVLSEEF</sequence>
<dbReference type="PIRSF" id="PIRSF006755">
    <property type="entry name" value="DTB_synth"/>
    <property type="match status" value="1"/>
</dbReference>
<dbReference type="EMBL" id="LT598466">
    <property type="protein sequence ID" value="SCU85416.1"/>
    <property type="molecule type" value="Genomic_DNA"/>
</dbReference>
<evidence type="ECO:0000313" key="2">
    <source>
        <dbReference type="Proteomes" id="UP000191024"/>
    </source>
</evidence>
<dbReference type="InterPro" id="IPR004472">
    <property type="entry name" value="DTB_synth_BioD"/>
</dbReference>
<dbReference type="GO" id="GO:0000287">
    <property type="term" value="F:magnesium ion binding"/>
    <property type="evidence" value="ECO:0007669"/>
    <property type="project" value="InterPro"/>
</dbReference>
<dbReference type="Proteomes" id="UP000191024">
    <property type="component" value="Chromosome C"/>
</dbReference>
<dbReference type="AlphaFoldDB" id="A0A1G4J6Z9"/>
<dbReference type="NCBIfam" id="TIGR00347">
    <property type="entry name" value="bioD"/>
    <property type="match status" value="1"/>
</dbReference>
<dbReference type="CDD" id="cd03109">
    <property type="entry name" value="DTBS"/>
    <property type="match status" value="1"/>
</dbReference>
<keyword evidence="2" id="KW-1185">Reference proteome</keyword>
<evidence type="ECO:0000313" key="1">
    <source>
        <dbReference type="EMBL" id="SCU85416.1"/>
    </source>
</evidence>
<protein>
    <submittedName>
        <fullName evidence="1">LAMI_0C11188g1_1</fullName>
    </submittedName>
</protein>
<dbReference type="Gene3D" id="3.40.50.300">
    <property type="entry name" value="P-loop containing nucleotide triphosphate hydrolases"/>
    <property type="match status" value="1"/>
</dbReference>
<dbReference type="Pfam" id="PF13500">
    <property type="entry name" value="AAA_26"/>
    <property type="match status" value="1"/>
</dbReference>
<dbReference type="GO" id="GO:0004141">
    <property type="term" value="F:dethiobiotin synthase activity"/>
    <property type="evidence" value="ECO:0007669"/>
    <property type="project" value="InterPro"/>
</dbReference>
<dbReference type="PANTHER" id="PTHR43210:SF5">
    <property type="entry name" value="DETHIOBIOTIN SYNTHETASE"/>
    <property type="match status" value="1"/>
</dbReference>
<proteinExistence type="inferred from homology"/>
<dbReference type="GO" id="GO:0009102">
    <property type="term" value="P:biotin biosynthetic process"/>
    <property type="evidence" value="ECO:0007669"/>
    <property type="project" value="UniProtKB-UniPathway"/>
</dbReference>
<dbReference type="InterPro" id="IPR027417">
    <property type="entry name" value="P-loop_NTPase"/>
</dbReference>
<dbReference type="UniPathway" id="UPA00078"/>
<name>A0A1G4J6Z9_9SACH</name>
<dbReference type="GO" id="GO:0005524">
    <property type="term" value="F:ATP binding"/>
    <property type="evidence" value="ECO:0007669"/>
    <property type="project" value="InterPro"/>
</dbReference>
<dbReference type="SUPFAM" id="SSF52540">
    <property type="entry name" value="P-loop containing nucleoside triphosphate hydrolases"/>
    <property type="match status" value="1"/>
</dbReference>
<organism evidence="1 2">
    <name type="scientific">Lachancea mirantina</name>
    <dbReference type="NCBI Taxonomy" id="1230905"/>
    <lineage>
        <taxon>Eukaryota</taxon>
        <taxon>Fungi</taxon>
        <taxon>Dikarya</taxon>
        <taxon>Ascomycota</taxon>
        <taxon>Saccharomycotina</taxon>
        <taxon>Saccharomycetes</taxon>
        <taxon>Saccharomycetales</taxon>
        <taxon>Saccharomycetaceae</taxon>
        <taxon>Lachancea</taxon>
    </lineage>
</organism>
<gene>
    <name evidence="1" type="ORF">LAMI_0C11188G</name>
</gene>
<accession>A0A1G4J6Z9</accession>